<sequence length="107" mass="12636">MYESIKGDGIREKNLDNVINTLGFVQNPPILDLKNTCNKKNSQCTMFLFMASLHIFSLKFSILLQNFVICWRGTFCFRIWILIVYEDIWVVFHAPHQLETIYIMSQQ</sequence>
<protein>
    <submittedName>
        <fullName evidence="1">Uncharacterized protein</fullName>
    </submittedName>
</protein>
<dbReference type="Proteomes" id="UP001374535">
    <property type="component" value="Chromosome 9"/>
</dbReference>
<gene>
    <name evidence="1" type="ORF">V8G54_029196</name>
</gene>
<dbReference type="EMBL" id="CP144692">
    <property type="protein sequence ID" value="WVY97045.1"/>
    <property type="molecule type" value="Genomic_DNA"/>
</dbReference>
<reference evidence="1 2" key="1">
    <citation type="journal article" date="2023" name="Life. Sci Alliance">
        <title>Evolutionary insights into 3D genome organization and epigenetic landscape of Vigna mungo.</title>
        <authorList>
            <person name="Junaid A."/>
            <person name="Singh B."/>
            <person name="Bhatia S."/>
        </authorList>
    </citation>
    <scope>NUCLEOTIDE SEQUENCE [LARGE SCALE GENOMIC DNA]</scope>
    <source>
        <strain evidence="1">Urdbean</strain>
    </source>
</reference>
<proteinExistence type="predicted"/>
<evidence type="ECO:0000313" key="1">
    <source>
        <dbReference type="EMBL" id="WVY97045.1"/>
    </source>
</evidence>
<organism evidence="1 2">
    <name type="scientific">Vigna mungo</name>
    <name type="common">Black gram</name>
    <name type="synonym">Phaseolus mungo</name>
    <dbReference type="NCBI Taxonomy" id="3915"/>
    <lineage>
        <taxon>Eukaryota</taxon>
        <taxon>Viridiplantae</taxon>
        <taxon>Streptophyta</taxon>
        <taxon>Embryophyta</taxon>
        <taxon>Tracheophyta</taxon>
        <taxon>Spermatophyta</taxon>
        <taxon>Magnoliopsida</taxon>
        <taxon>eudicotyledons</taxon>
        <taxon>Gunneridae</taxon>
        <taxon>Pentapetalae</taxon>
        <taxon>rosids</taxon>
        <taxon>fabids</taxon>
        <taxon>Fabales</taxon>
        <taxon>Fabaceae</taxon>
        <taxon>Papilionoideae</taxon>
        <taxon>50 kb inversion clade</taxon>
        <taxon>NPAAA clade</taxon>
        <taxon>indigoferoid/millettioid clade</taxon>
        <taxon>Phaseoleae</taxon>
        <taxon>Vigna</taxon>
    </lineage>
</organism>
<evidence type="ECO:0000313" key="2">
    <source>
        <dbReference type="Proteomes" id="UP001374535"/>
    </source>
</evidence>
<keyword evidence="2" id="KW-1185">Reference proteome</keyword>
<name>A0AAQ3RME1_VIGMU</name>
<accession>A0AAQ3RME1</accession>
<dbReference type="AlphaFoldDB" id="A0AAQ3RME1"/>